<feature type="region of interest" description="Disordered" evidence="5">
    <location>
        <begin position="597"/>
        <end position="680"/>
    </location>
</feature>
<dbReference type="Proteomes" id="UP001159405">
    <property type="component" value="Unassembled WGS sequence"/>
</dbReference>
<dbReference type="SMART" id="SM00320">
    <property type="entry name" value="WD40"/>
    <property type="match status" value="5"/>
</dbReference>
<feature type="compositionally biased region" description="Basic and acidic residues" evidence="5">
    <location>
        <begin position="422"/>
        <end position="435"/>
    </location>
</feature>
<gene>
    <name evidence="7" type="ORF">PLOB_00003717</name>
</gene>
<dbReference type="InterPro" id="IPR036322">
    <property type="entry name" value="WD40_repeat_dom_sf"/>
</dbReference>
<accession>A0ABN8Q9E5</accession>
<dbReference type="InterPro" id="IPR007148">
    <property type="entry name" value="SSU_processome_Utp12"/>
</dbReference>
<keyword evidence="2" id="KW-0539">Nucleus</keyword>
<dbReference type="InterPro" id="IPR001680">
    <property type="entry name" value="WD40_rpt"/>
</dbReference>
<comment type="caution">
    <text evidence="7">The sequence shown here is derived from an EMBL/GenBank/DDBJ whole genome shotgun (WGS) entry which is preliminary data.</text>
</comment>
<evidence type="ECO:0000256" key="3">
    <source>
        <dbReference type="ARBA" id="ARBA00038335"/>
    </source>
</evidence>
<evidence type="ECO:0000259" key="6">
    <source>
        <dbReference type="Pfam" id="PF04003"/>
    </source>
</evidence>
<organism evidence="7 8">
    <name type="scientific">Porites lobata</name>
    <dbReference type="NCBI Taxonomy" id="104759"/>
    <lineage>
        <taxon>Eukaryota</taxon>
        <taxon>Metazoa</taxon>
        <taxon>Cnidaria</taxon>
        <taxon>Anthozoa</taxon>
        <taxon>Hexacorallia</taxon>
        <taxon>Scleractinia</taxon>
        <taxon>Fungiina</taxon>
        <taxon>Poritidae</taxon>
        <taxon>Porites</taxon>
    </lineage>
</organism>
<evidence type="ECO:0000256" key="5">
    <source>
        <dbReference type="SAM" id="MobiDB-lite"/>
    </source>
</evidence>
<sequence length="680" mass="75497">MEGSCCSFDKNGRFLALLTPDGRLKLWDCTFGSLKHEYTSPSHLSTTCTCLRWSRTSRSSVVQRRKKQKTAKNTTDSVVDSIALGTSSGDIFVYNIAAGEVNQRLEGGHDNRVNDVCWSEDDSTLYSCSNDKHIIEWNTENGQRKCKWKADKHGVRCIELGPKGDTLLSAGRSIKLWDLETKENLRKFTGHATPVTYLSFIPSSLSHDTNANHVPSNGISGNYFISGAEQDRLVNVWYVSLEAHNKNALVSLSLTDEPIVVDVIRHSNQDKPVHIAVVSKDGQIHIFEYSLNGGVKKPLRPTRTIQLTSSEKKDGTPSPIPVMCIRLLAEAEPSVQVAFGSTVKPQFETLAYSTMEEHTCLIRENSSNLLLNNGTQESLQVTKGQNSRQAVTTLGAGNMALATPSVAAEEGQTKGTKGKDKKRSEERVRPEEQSIEERLKAINTASAETQRRKASGPPTADSLVQMLIQALHSQDNNLLEDVLWQGGKKETVMKNTIKGLPVTLTVPFLTELVHKIEAMPWEVKEPTHFSEREGAQLVLWIKQILSTHMAYLMTVPDLVKTLGGLYAMMESRVSTYGKLCKLQGRLDLMLSQVDSQSYNTADDTIPGPSFVYQEEDSDEEPLVPIEAEDSESDENWEEDLDDEDASESESKEESEEETEAGNDNDGDDYDEDDVESEEES</sequence>
<comment type="similarity">
    <text evidence="3">Belongs to the UTP5 family.</text>
</comment>
<dbReference type="Gene3D" id="2.130.10.10">
    <property type="entry name" value="YVTN repeat-like/Quinoprotein amine dehydrogenase"/>
    <property type="match status" value="2"/>
</dbReference>
<dbReference type="SUPFAM" id="SSF50978">
    <property type="entry name" value="WD40 repeat-like"/>
    <property type="match status" value="1"/>
</dbReference>
<dbReference type="InterPro" id="IPR015943">
    <property type="entry name" value="WD40/YVTN_repeat-like_dom_sf"/>
</dbReference>
<dbReference type="Pfam" id="PF04003">
    <property type="entry name" value="Utp12"/>
    <property type="match status" value="1"/>
</dbReference>
<dbReference type="PROSITE" id="PS50294">
    <property type="entry name" value="WD_REPEATS_REGION"/>
    <property type="match status" value="1"/>
</dbReference>
<feature type="domain" description="Small-subunit processome Utp12" evidence="6">
    <location>
        <begin position="475"/>
        <end position="590"/>
    </location>
</feature>
<evidence type="ECO:0000256" key="2">
    <source>
        <dbReference type="ARBA" id="ARBA00023242"/>
    </source>
</evidence>
<evidence type="ECO:0000256" key="1">
    <source>
        <dbReference type="ARBA" id="ARBA00004123"/>
    </source>
</evidence>
<dbReference type="InterPro" id="IPR052414">
    <property type="entry name" value="U3_snoRNA-assoc_WDR"/>
</dbReference>
<dbReference type="Pfam" id="PF00400">
    <property type="entry name" value="WD40"/>
    <property type="match status" value="1"/>
</dbReference>
<feature type="region of interest" description="Disordered" evidence="5">
    <location>
        <begin position="403"/>
        <end position="435"/>
    </location>
</feature>
<dbReference type="PROSITE" id="PS50082">
    <property type="entry name" value="WD_REPEATS_2"/>
    <property type="match status" value="1"/>
</dbReference>
<keyword evidence="8" id="KW-1185">Reference proteome</keyword>
<proteinExistence type="inferred from homology"/>
<dbReference type="EMBL" id="CALNXK010000114">
    <property type="protein sequence ID" value="CAH3159700.1"/>
    <property type="molecule type" value="Genomic_DNA"/>
</dbReference>
<protein>
    <recommendedName>
        <fullName evidence="6">Small-subunit processome Utp12 domain-containing protein</fullName>
    </recommendedName>
</protein>
<dbReference type="PANTHER" id="PTHR44267:SF1">
    <property type="entry name" value="WD REPEAT-CONTAINING PROTEIN 43"/>
    <property type="match status" value="1"/>
</dbReference>
<comment type="subcellular location">
    <subcellularLocation>
        <location evidence="1">Nucleus</location>
    </subcellularLocation>
</comment>
<reference evidence="7 8" key="1">
    <citation type="submission" date="2022-05" db="EMBL/GenBank/DDBJ databases">
        <authorList>
            <consortium name="Genoscope - CEA"/>
            <person name="William W."/>
        </authorList>
    </citation>
    <scope>NUCLEOTIDE SEQUENCE [LARGE SCALE GENOMIC DNA]</scope>
</reference>
<keyword evidence="4" id="KW-0853">WD repeat</keyword>
<feature type="compositionally biased region" description="Acidic residues" evidence="5">
    <location>
        <begin position="613"/>
        <end position="680"/>
    </location>
</feature>
<evidence type="ECO:0000313" key="8">
    <source>
        <dbReference type="Proteomes" id="UP001159405"/>
    </source>
</evidence>
<evidence type="ECO:0000256" key="4">
    <source>
        <dbReference type="PROSITE-ProRule" id="PRU00221"/>
    </source>
</evidence>
<dbReference type="PANTHER" id="PTHR44267">
    <property type="entry name" value="WD REPEAT-CONTAINING PROTEIN 43"/>
    <property type="match status" value="1"/>
</dbReference>
<name>A0ABN8Q9E5_9CNID</name>
<feature type="repeat" description="WD" evidence="4">
    <location>
        <begin position="106"/>
        <end position="147"/>
    </location>
</feature>
<evidence type="ECO:0000313" key="7">
    <source>
        <dbReference type="EMBL" id="CAH3159700.1"/>
    </source>
</evidence>